<dbReference type="PRINTS" id="PR01179">
    <property type="entry name" value="ODADCRBXLASE"/>
</dbReference>
<dbReference type="Gene3D" id="3.20.20.10">
    <property type="entry name" value="Alanine racemase"/>
    <property type="match status" value="1"/>
</dbReference>
<dbReference type="Pfam" id="PF00278">
    <property type="entry name" value="Orn_DAP_Arg_deC"/>
    <property type="match status" value="1"/>
</dbReference>
<evidence type="ECO:0000256" key="2">
    <source>
        <dbReference type="ARBA" id="ARBA00008872"/>
    </source>
</evidence>
<dbReference type="PROSITE" id="PS00878">
    <property type="entry name" value="ODR_DC_2_1"/>
    <property type="match status" value="1"/>
</dbReference>
<keyword evidence="5" id="KW-0456">Lyase</keyword>
<evidence type="ECO:0000256" key="3">
    <source>
        <dbReference type="ARBA" id="ARBA00022898"/>
    </source>
</evidence>
<evidence type="ECO:0000313" key="16">
    <source>
        <dbReference type="Proteomes" id="UP001608902"/>
    </source>
</evidence>
<dbReference type="InterPro" id="IPR022653">
    <property type="entry name" value="De-COase2_pyr-phos_BS"/>
</dbReference>
<dbReference type="PANTHER" id="PTHR11482">
    <property type="entry name" value="ARGININE/DIAMINOPIMELATE/ORNITHINE DECARBOXYLASE"/>
    <property type="match status" value="1"/>
</dbReference>
<comment type="pathway">
    <text evidence="6">Amine and polyamine biosynthesis; putrescine biosynthesis via L-ornithine pathway; putrescine from L-ornithine: step 1/1.</text>
</comment>
<evidence type="ECO:0000256" key="12">
    <source>
        <dbReference type="RuleBase" id="RU003737"/>
    </source>
</evidence>
<dbReference type="FunFam" id="3.20.20.10:FF:000005">
    <property type="entry name" value="Ornithine decarboxylase"/>
    <property type="match status" value="1"/>
</dbReference>
<keyword evidence="4" id="KW-0620">Polyamine biosynthesis</keyword>
<evidence type="ECO:0000256" key="1">
    <source>
        <dbReference type="ARBA" id="ARBA00001933"/>
    </source>
</evidence>
<name>A0ABD6E9J0_9BILA</name>
<dbReference type="Pfam" id="PF02784">
    <property type="entry name" value="Orn_Arg_deC_N"/>
    <property type="match status" value="1"/>
</dbReference>
<feature type="modified residue" description="N6-(pyridoxal phosphate)lysine" evidence="11">
    <location>
        <position position="78"/>
    </location>
</feature>
<dbReference type="InterPro" id="IPR009006">
    <property type="entry name" value="Ala_racemase/Decarboxylase_C"/>
</dbReference>
<evidence type="ECO:0000256" key="8">
    <source>
        <dbReference type="ARBA" id="ARBA00037173"/>
    </source>
</evidence>
<evidence type="ECO:0000259" key="14">
    <source>
        <dbReference type="Pfam" id="PF02784"/>
    </source>
</evidence>
<dbReference type="EMBL" id="JBGFUD010001716">
    <property type="protein sequence ID" value="MFH4976668.1"/>
    <property type="molecule type" value="Genomic_DNA"/>
</dbReference>
<dbReference type="AlphaFoldDB" id="A0ABD6E9J0"/>
<dbReference type="InterPro" id="IPR002433">
    <property type="entry name" value="Orn_de-COase"/>
</dbReference>
<dbReference type="Proteomes" id="UP001608902">
    <property type="component" value="Unassembled WGS sequence"/>
</dbReference>
<dbReference type="InterPro" id="IPR022644">
    <property type="entry name" value="De-COase2_N"/>
</dbReference>
<dbReference type="PRINTS" id="PR01182">
    <property type="entry name" value="ORNDCRBXLASE"/>
</dbReference>
<dbReference type="EC" id="4.1.1.17" evidence="7"/>
<comment type="similarity">
    <text evidence="2 12">Belongs to the Orn/Lys/Arg decarboxylase class-II family.</text>
</comment>
<evidence type="ECO:0000259" key="13">
    <source>
        <dbReference type="Pfam" id="PF00278"/>
    </source>
</evidence>
<comment type="cofactor">
    <cofactor evidence="1 11">
        <name>pyridoxal 5'-phosphate</name>
        <dbReference type="ChEBI" id="CHEBI:597326"/>
    </cofactor>
</comment>
<comment type="function">
    <text evidence="8">Catalyzes the first and rate-limiting step of polyamine biosynthesis that converts ornithine into putrescine, which is the precursor for the polyamines, spermidine and spermine. Polyamines are essential for cell proliferation and are implicated in cellular processes, ranging from DNA replication to apoptosis.</text>
</comment>
<evidence type="ECO:0000256" key="10">
    <source>
        <dbReference type="ARBA" id="ARBA00049127"/>
    </source>
</evidence>
<evidence type="ECO:0000256" key="6">
    <source>
        <dbReference type="ARBA" id="ARBA00034115"/>
    </source>
</evidence>
<dbReference type="GO" id="GO:0004586">
    <property type="term" value="F:ornithine decarboxylase activity"/>
    <property type="evidence" value="ECO:0007669"/>
    <property type="project" value="UniProtKB-EC"/>
</dbReference>
<evidence type="ECO:0000256" key="5">
    <source>
        <dbReference type="ARBA" id="ARBA00023239"/>
    </source>
</evidence>
<feature type="domain" description="Orn/DAP/Arg decarboxylase 2 N-terminal" evidence="14">
    <location>
        <begin position="55"/>
        <end position="291"/>
    </location>
</feature>
<dbReference type="PANTHER" id="PTHR11482:SF6">
    <property type="entry name" value="ORNITHINE DECARBOXYLASE 1-RELATED"/>
    <property type="match status" value="1"/>
</dbReference>
<dbReference type="SUPFAM" id="SSF51419">
    <property type="entry name" value="PLP-binding barrel"/>
    <property type="match status" value="1"/>
</dbReference>
<organism evidence="15 16">
    <name type="scientific">Gnathostoma spinigerum</name>
    <dbReference type="NCBI Taxonomy" id="75299"/>
    <lineage>
        <taxon>Eukaryota</taxon>
        <taxon>Metazoa</taxon>
        <taxon>Ecdysozoa</taxon>
        <taxon>Nematoda</taxon>
        <taxon>Chromadorea</taxon>
        <taxon>Rhabditida</taxon>
        <taxon>Spirurina</taxon>
        <taxon>Gnathostomatomorpha</taxon>
        <taxon>Gnathostomatoidea</taxon>
        <taxon>Gnathostomatidae</taxon>
        <taxon>Gnathostoma</taxon>
    </lineage>
</organism>
<evidence type="ECO:0000256" key="7">
    <source>
        <dbReference type="ARBA" id="ARBA00034138"/>
    </source>
</evidence>
<keyword evidence="3 11" id="KW-0663">Pyridoxal phosphate</keyword>
<evidence type="ECO:0000313" key="15">
    <source>
        <dbReference type="EMBL" id="MFH4976668.1"/>
    </source>
</evidence>
<reference evidence="15 16" key="1">
    <citation type="submission" date="2024-08" db="EMBL/GenBank/DDBJ databases">
        <title>Gnathostoma spinigerum genome.</title>
        <authorList>
            <person name="Gonzalez-Bertolin B."/>
            <person name="Monzon S."/>
            <person name="Zaballos A."/>
            <person name="Jimenez P."/>
            <person name="Dekumyoy P."/>
            <person name="Varona S."/>
            <person name="Cuesta I."/>
            <person name="Sumanam S."/>
            <person name="Adisakwattana P."/>
            <person name="Gasser R.B."/>
            <person name="Hernandez-Gonzalez A."/>
            <person name="Young N.D."/>
            <person name="Perteguer M.J."/>
        </authorList>
    </citation>
    <scope>NUCLEOTIDE SEQUENCE [LARGE SCALE GENOMIC DNA]</scope>
    <source>
        <strain evidence="15">AL3</strain>
        <tissue evidence="15">Liver</tissue>
    </source>
</reference>
<evidence type="ECO:0000256" key="4">
    <source>
        <dbReference type="ARBA" id="ARBA00023115"/>
    </source>
</evidence>
<keyword evidence="16" id="KW-1185">Reference proteome</keyword>
<comment type="catalytic activity">
    <reaction evidence="10">
        <text>L-ornithine + H(+) = putrescine + CO2</text>
        <dbReference type="Rhea" id="RHEA:22964"/>
        <dbReference type="ChEBI" id="CHEBI:15378"/>
        <dbReference type="ChEBI" id="CHEBI:16526"/>
        <dbReference type="ChEBI" id="CHEBI:46911"/>
        <dbReference type="ChEBI" id="CHEBI:326268"/>
        <dbReference type="EC" id="4.1.1.17"/>
    </reaction>
</comment>
<protein>
    <recommendedName>
        <fullName evidence="7">ornithine decarboxylase</fullName>
        <ecNumber evidence="7">4.1.1.17</ecNumber>
    </recommendedName>
</protein>
<accession>A0ABD6E9J0</accession>
<feature type="domain" description="Orn/DAP/Arg decarboxylase 2 C-terminal" evidence="13">
    <location>
        <begin position="307"/>
        <end position="393"/>
    </location>
</feature>
<proteinExistence type="inferred from homology"/>
<comment type="caution">
    <text evidence="15">The sequence shown here is derived from an EMBL/GenBank/DDBJ whole genome shotgun (WGS) entry which is preliminary data.</text>
</comment>
<dbReference type="CDD" id="cd00622">
    <property type="entry name" value="PLPDE_III_ODC"/>
    <property type="match status" value="1"/>
</dbReference>
<dbReference type="SUPFAM" id="SSF50621">
    <property type="entry name" value="Alanine racemase C-terminal domain-like"/>
    <property type="match status" value="1"/>
</dbReference>
<dbReference type="InterPro" id="IPR029066">
    <property type="entry name" value="PLP-binding_barrel"/>
</dbReference>
<sequence length="429" mass="47698">MQTITMALPHRLELIGNKKISVFSENVGHLKVAQAIALHKSTRNVEDAFFTVDIGKVIQLFMKWNQLLPRIQPFYAVKCNNDEVLLKVLANLGCGFDVASKNEIDKVIKVCSVSAERLIYANPCKTSSYITYARRRGVSKMTFDNEEELEKIAKLHSTAELVLRIAVSDENAQCPLSIKFGCDPVTEGPNLLMAAAKLGMAVIGISFHVGSGCNDAETFRLAICHARGLFDMGETLGHKMTLLDIGGGYPGSEKASLSFENIVNVIAPCCDEYFPPETNVKIIAEPGRYFACSPFSLTVNLIASTKVKADRITKDGRDGHGFMYYINDGVYGSFSCILADHTEPTGYPLHDKEGELYPSIVWGPTCDGLDKIEDCRFLPHLSVGDWMHYPDMGAYTMASASNFNGFEKPKAYYFVEEKYWQMLYDYDNV</sequence>
<gene>
    <name evidence="15" type="ORF">AB6A40_003377</name>
</gene>
<evidence type="ECO:0000256" key="9">
    <source>
        <dbReference type="ARBA" id="ARBA00046672"/>
    </source>
</evidence>
<dbReference type="InterPro" id="IPR022643">
    <property type="entry name" value="De-COase2_C"/>
</dbReference>
<feature type="active site" description="Proton donor" evidence="11">
    <location>
        <position position="366"/>
    </location>
</feature>
<dbReference type="GO" id="GO:0006596">
    <property type="term" value="P:polyamine biosynthetic process"/>
    <property type="evidence" value="ECO:0007669"/>
    <property type="project" value="UniProtKB-KW"/>
</dbReference>
<evidence type="ECO:0000256" key="11">
    <source>
        <dbReference type="PIRSR" id="PIRSR600183-50"/>
    </source>
</evidence>
<dbReference type="Gene3D" id="2.40.37.10">
    <property type="entry name" value="Lyase, Ornithine Decarboxylase, Chain A, domain 1"/>
    <property type="match status" value="1"/>
</dbReference>
<comment type="subunit">
    <text evidence="9">Homodimer. Only the dimer is catalytically active, as the active sites are constructed of residues from both monomers.</text>
</comment>
<dbReference type="InterPro" id="IPR000183">
    <property type="entry name" value="Orn/DAP/Arg_de-COase"/>
</dbReference>